<accession>A0A6J4V896</accession>
<name>A0A6J4V896_9BACT</name>
<proteinExistence type="predicted"/>
<organism evidence="1">
    <name type="scientific">uncultured Thermomicrobiales bacterium</name>
    <dbReference type="NCBI Taxonomy" id="1645740"/>
    <lineage>
        <taxon>Bacteria</taxon>
        <taxon>Pseudomonadati</taxon>
        <taxon>Thermomicrobiota</taxon>
        <taxon>Thermomicrobia</taxon>
        <taxon>Thermomicrobiales</taxon>
        <taxon>environmental samples</taxon>
    </lineage>
</organism>
<sequence length="184" mass="20209">MQPISDPDVQILAGLAAAIASDYARPTNDPWAGSPFQWILAVPSRSKGAIGESLVAGWCAAKGFDVVRSTSTQADRIIHGHRIEIKFSTLWKSGGFKFQQIREQDYDYAFCIGVSPFDAQAWLLPKELLREHVIGHMGQHTGARGNDTAWLGFPSDKPYQWMEPYGGRLDDVAKLLASNGKGGY</sequence>
<evidence type="ECO:0000313" key="1">
    <source>
        <dbReference type="EMBL" id="CAA9571795.1"/>
    </source>
</evidence>
<dbReference type="EMBL" id="CADCWK010000308">
    <property type="protein sequence ID" value="CAA9571795.1"/>
    <property type="molecule type" value="Genomic_DNA"/>
</dbReference>
<reference evidence="1" key="1">
    <citation type="submission" date="2020-02" db="EMBL/GenBank/DDBJ databases">
        <authorList>
            <person name="Meier V. D."/>
        </authorList>
    </citation>
    <scope>NUCLEOTIDE SEQUENCE</scope>
    <source>
        <strain evidence="1">AVDCRST_MAG33</strain>
    </source>
</reference>
<gene>
    <name evidence="1" type="ORF">AVDCRST_MAG33-2606</name>
</gene>
<dbReference type="AlphaFoldDB" id="A0A6J4V896"/>
<protein>
    <submittedName>
        <fullName evidence="1">Uncharacterized protein</fullName>
    </submittedName>
</protein>